<evidence type="ECO:0000313" key="8">
    <source>
        <dbReference type="EMBL" id="MFH4982782.1"/>
    </source>
</evidence>
<evidence type="ECO:0000256" key="4">
    <source>
        <dbReference type="ARBA" id="ARBA00022989"/>
    </source>
</evidence>
<evidence type="ECO:0000256" key="2">
    <source>
        <dbReference type="ARBA" id="ARBA00007558"/>
    </source>
</evidence>
<evidence type="ECO:0000313" key="9">
    <source>
        <dbReference type="Proteomes" id="UP001608902"/>
    </source>
</evidence>
<dbReference type="PANTHER" id="PTHR12770">
    <property type="entry name" value="RUS1 FAMILY PROTEIN C16ORF58"/>
    <property type="match status" value="1"/>
</dbReference>
<dbReference type="InterPro" id="IPR054549">
    <property type="entry name" value="UVB_sens_RUS_dom"/>
</dbReference>
<evidence type="ECO:0000259" key="7">
    <source>
        <dbReference type="Pfam" id="PF04884"/>
    </source>
</evidence>
<protein>
    <recommendedName>
        <fullName evidence="7">Protein root UVB sensitive/RUS domain-containing protein</fullName>
    </recommendedName>
</protein>
<keyword evidence="5 6" id="KW-0472">Membrane</keyword>
<dbReference type="GO" id="GO:0016020">
    <property type="term" value="C:membrane"/>
    <property type="evidence" value="ECO:0007669"/>
    <property type="project" value="UniProtKB-SubCell"/>
</dbReference>
<keyword evidence="9" id="KW-1185">Reference proteome</keyword>
<comment type="caution">
    <text evidence="8">The sequence shown here is derived from an EMBL/GenBank/DDBJ whole genome shotgun (WGS) entry which is preliminary data.</text>
</comment>
<dbReference type="EMBL" id="JBGFUD010010078">
    <property type="protein sequence ID" value="MFH4982782.1"/>
    <property type="molecule type" value="Genomic_DNA"/>
</dbReference>
<reference evidence="8 9" key="1">
    <citation type="submission" date="2024-08" db="EMBL/GenBank/DDBJ databases">
        <title>Gnathostoma spinigerum genome.</title>
        <authorList>
            <person name="Gonzalez-Bertolin B."/>
            <person name="Monzon S."/>
            <person name="Zaballos A."/>
            <person name="Jimenez P."/>
            <person name="Dekumyoy P."/>
            <person name="Varona S."/>
            <person name="Cuesta I."/>
            <person name="Sumanam S."/>
            <person name="Adisakwattana P."/>
            <person name="Gasser R.B."/>
            <person name="Hernandez-Gonzalez A."/>
            <person name="Young N.D."/>
            <person name="Perteguer M.J."/>
        </authorList>
    </citation>
    <scope>NUCLEOTIDE SEQUENCE [LARGE SCALE GENOMIC DNA]</scope>
    <source>
        <strain evidence="8">AL3</strain>
        <tissue evidence="8">Liver</tissue>
    </source>
</reference>
<gene>
    <name evidence="8" type="ORF">AB6A40_009491</name>
</gene>
<evidence type="ECO:0000256" key="1">
    <source>
        <dbReference type="ARBA" id="ARBA00004370"/>
    </source>
</evidence>
<feature type="transmembrane region" description="Helical" evidence="6">
    <location>
        <begin position="233"/>
        <end position="253"/>
    </location>
</feature>
<dbReference type="AlphaFoldDB" id="A0ABD6EUI6"/>
<evidence type="ECO:0000256" key="6">
    <source>
        <dbReference type="SAM" id="Phobius"/>
    </source>
</evidence>
<dbReference type="Pfam" id="PF04884">
    <property type="entry name" value="UVB_sens_prot"/>
    <property type="match status" value="1"/>
</dbReference>
<accession>A0ABD6EUI6</accession>
<feature type="non-terminal residue" evidence="8">
    <location>
        <position position="371"/>
    </location>
</feature>
<evidence type="ECO:0000256" key="3">
    <source>
        <dbReference type="ARBA" id="ARBA00022692"/>
    </source>
</evidence>
<evidence type="ECO:0000256" key="5">
    <source>
        <dbReference type="ARBA" id="ARBA00023136"/>
    </source>
</evidence>
<sequence>MNDSFVEEFAGEPVNKVRTTYDGDFEVEQLKMRGSVGSSLSGVKNFLVKVFLPQGYPSSVSRDYTEYQTWDTLQAFASSMTAAIATEAVLRGAGVGKQDASAIAAAMAWLLKDGVGMMGRIMFAWVKGVNLDADCKFWRLLADVLNDFSFSLDLLAPVFPECFTIIVCLSSLSRSIVGVAGAATRTTVIQHQAIDNNVGDVAAKDGSQETLVNLSALLLNLWLLPHLSGHTSAVWILYTIFTLIHLLSNYRAVRSLHFRTFNRTLLRIVVRKYITDGYAVDVQEANDLEPLIPKDNGERFYGCPVSAVISHQRIYELTYSDAISILAVDKKSNRAFIAVAHGCKPYDEIMIAFRVEFSQIAGRIPTSGEVE</sequence>
<dbReference type="InterPro" id="IPR006968">
    <property type="entry name" value="RUS_fam"/>
</dbReference>
<keyword evidence="4 6" id="KW-1133">Transmembrane helix</keyword>
<name>A0ABD6EUI6_9BILA</name>
<dbReference type="Proteomes" id="UP001608902">
    <property type="component" value="Unassembled WGS sequence"/>
</dbReference>
<feature type="domain" description="Protein root UVB sensitive/RUS" evidence="7">
    <location>
        <begin position="41"/>
        <end position="276"/>
    </location>
</feature>
<comment type="similarity">
    <text evidence="2">Belongs to the RUS1 family.</text>
</comment>
<organism evidence="8 9">
    <name type="scientific">Gnathostoma spinigerum</name>
    <dbReference type="NCBI Taxonomy" id="75299"/>
    <lineage>
        <taxon>Eukaryota</taxon>
        <taxon>Metazoa</taxon>
        <taxon>Ecdysozoa</taxon>
        <taxon>Nematoda</taxon>
        <taxon>Chromadorea</taxon>
        <taxon>Rhabditida</taxon>
        <taxon>Spirurina</taxon>
        <taxon>Gnathostomatomorpha</taxon>
        <taxon>Gnathostomatoidea</taxon>
        <taxon>Gnathostomatidae</taxon>
        <taxon>Gnathostoma</taxon>
    </lineage>
</organism>
<dbReference type="PANTHER" id="PTHR12770:SF31">
    <property type="entry name" value="RUS FAMILY MEMBER 1"/>
    <property type="match status" value="1"/>
</dbReference>
<keyword evidence="3 6" id="KW-0812">Transmembrane</keyword>
<comment type="subcellular location">
    <subcellularLocation>
        <location evidence="1">Membrane</location>
    </subcellularLocation>
</comment>
<proteinExistence type="inferred from homology"/>